<dbReference type="EMBL" id="BAAAFR010000001">
    <property type="protein sequence ID" value="GAA0314650.1"/>
    <property type="molecule type" value="Genomic_DNA"/>
</dbReference>
<keyword evidence="1" id="KW-0479">Metal-binding</keyword>
<keyword evidence="5" id="KW-1185">Reference proteome</keyword>
<evidence type="ECO:0000256" key="2">
    <source>
        <dbReference type="SAM" id="MobiDB-lite"/>
    </source>
</evidence>
<dbReference type="RefSeq" id="WP_201503541.1">
    <property type="nucleotide sequence ID" value="NZ_BAAAFR010000001.1"/>
</dbReference>
<dbReference type="InterPro" id="IPR007527">
    <property type="entry name" value="Znf_SWIM"/>
</dbReference>
<dbReference type="PROSITE" id="PS50966">
    <property type="entry name" value="ZF_SWIM"/>
    <property type="match status" value="1"/>
</dbReference>
<sequence length="685" mass="76772">MSTNNPLPTERTDSPQEDERGTPMALDYANVSHVTPTEAHQQHVALFTDLRRDAVRFDGVVTQPLLFRDSLLALFDVVKSDYRYVPKDRAAYAVFSQMRRQNRNKNLFTTQRDYFNWLLHNDPLAYCILDPIIEVHPDGVSFEVFGRDEGCYAQLTLAHGLFATNSASTYGTTSIDYSDTLASAIARIDDSQVPKLSIGKDALQFSRHSCTPNQSENKTDNTEAAAQSADSPDDTVIEKRIHVPSRWIRGLLQIQAAAHLPMDSIALDPIALYNVLFELRMHADIKGKRRGLVIELTPNQPPMMLLEPFNISVNCQLGQAKPYSGSEAKMIRLWGRRRLSLLKRLLPYAKDVTVHILGQGMPSYWVIAGDGFAFTFAMTGFNKDNWSQALNFDLLLPKRPLGAQTSSQQNTIAHIIQALQDAPKTLEDLCAAKDNALSTSECHAALISAAQQGLVRYDMPSQRYHYRPLTQTPLDMAQFAYHNDAEKQAFAIFAHPKSFHHVSVKSVLPDDVMISADIEVAADRRSYHSQLTLGHDGLVKKAECSCPQYLQHRLSHGPCAHLIALRLYQHTAHTGSAPRTRIFNKRLTVPNNEPAQPSKKIVANTTSANIWDLTAPSMPIHANNHTQTHSTQLSVHERTLIIEREQNGNTRRQKICFNTAQQATDAMMQHAQRLQAKGYIEDKGI</sequence>
<gene>
    <name evidence="4" type="ORF">GCM10009129_09920</name>
</gene>
<organism evidence="4 5">
    <name type="scientific">Psychrobacter aestuarii</name>
    <dbReference type="NCBI Taxonomy" id="556327"/>
    <lineage>
        <taxon>Bacteria</taxon>
        <taxon>Pseudomonadati</taxon>
        <taxon>Pseudomonadota</taxon>
        <taxon>Gammaproteobacteria</taxon>
        <taxon>Moraxellales</taxon>
        <taxon>Moraxellaceae</taxon>
        <taxon>Psychrobacter</taxon>
    </lineage>
</organism>
<evidence type="ECO:0000313" key="5">
    <source>
        <dbReference type="Proteomes" id="UP001501787"/>
    </source>
</evidence>
<feature type="compositionally biased region" description="Basic and acidic residues" evidence="2">
    <location>
        <begin position="10"/>
        <end position="21"/>
    </location>
</feature>
<evidence type="ECO:0000256" key="1">
    <source>
        <dbReference type="PROSITE-ProRule" id="PRU00325"/>
    </source>
</evidence>
<feature type="compositionally biased region" description="Polar residues" evidence="2">
    <location>
        <begin position="208"/>
        <end position="230"/>
    </location>
</feature>
<feature type="domain" description="SWIM-type" evidence="3">
    <location>
        <begin position="527"/>
        <end position="570"/>
    </location>
</feature>
<protein>
    <recommendedName>
        <fullName evidence="3">SWIM-type domain-containing protein</fullName>
    </recommendedName>
</protein>
<proteinExistence type="predicted"/>
<name>A0ABP3FCD3_9GAMM</name>
<keyword evidence="1" id="KW-0863">Zinc-finger</keyword>
<reference evidence="5" key="1">
    <citation type="journal article" date="2019" name="Int. J. Syst. Evol. Microbiol.">
        <title>The Global Catalogue of Microorganisms (GCM) 10K type strain sequencing project: providing services to taxonomists for standard genome sequencing and annotation.</title>
        <authorList>
            <consortium name="The Broad Institute Genomics Platform"/>
            <consortium name="The Broad Institute Genome Sequencing Center for Infectious Disease"/>
            <person name="Wu L."/>
            <person name="Ma J."/>
        </authorList>
    </citation>
    <scope>NUCLEOTIDE SEQUENCE [LARGE SCALE GENOMIC DNA]</scope>
    <source>
        <strain evidence="5">JCM 16343</strain>
    </source>
</reference>
<evidence type="ECO:0000313" key="4">
    <source>
        <dbReference type="EMBL" id="GAA0314650.1"/>
    </source>
</evidence>
<feature type="region of interest" description="Disordered" evidence="2">
    <location>
        <begin position="208"/>
        <end position="233"/>
    </location>
</feature>
<dbReference type="Proteomes" id="UP001501787">
    <property type="component" value="Unassembled WGS sequence"/>
</dbReference>
<feature type="region of interest" description="Disordered" evidence="2">
    <location>
        <begin position="1"/>
        <end position="22"/>
    </location>
</feature>
<keyword evidence="1" id="KW-0862">Zinc</keyword>
<evidence type="ECO:0000259" key="3">
    <source>
        <dbReference type="PROSITE" id="PS50966"/>
    </source>
</evidence>
<accession>A0ABP3FCD3</accession>
<comment type="caution">
    <text evidence="4">The sequence shown here is derived from an EMBL/GenBank/DDBJ whole genome shotgun (WGS) entry which is preliminary data.</text>
</comment>